<evidence type="ECO:0000313" key="2">
    <source>
        <dbReference type="Proteomes" id="UP000887159"/>
    </source>
</evidence>
<accession>A0A8X6SHN8</accession>
<gene>
    <name evidence="1" type="ORF">TNCV_4231071</name>
</gene>
<reference evidence="1" key="1">
    <citation type="submission" date="2020-08" db="EMBL/GenBank/DDBJ databases">
        <title>Multicomponent nature underlies the extraordinary mechanical properties of spider dragline silk.</title>
        <authorList>
            <person name="Kono N."/>
            <person name="Nakamura H."/>
            <person name="Mori M."/>
            <person name="Yoshida Y."/>
            <person name="Ohtoshi R."/>
            <person name="Malay A.D."/>
            <person name="Moran D.A.P."/>
            <person name="Tomita M."/>
            <person name="Numata K."/>
            <person name="Arakawa K."/>
        </authorList>
    </citation>
    <scope>NUCLEOTIDE SEQUENCE</scope>
</reference>
<evidence type="ECO:0000313" key="1">
    <source>
        <dbReference type="EMBL" id="GFY11638.1"/>
    </source>
</evidence>
<dbReference type="AlphaFoldDB" id="A0A8X6SHN8"/>
<name>A0A8X6SHN8_TRICX</name>
<comment type="caution">
    <text evidence="1">The sequence shown here is derived from an EMBL/GenBank/DDBJ whole genome shotgun (WGS) entry which is preliminary data.</text>
</comment>
<protein>
    <submittedName>
        <fullName evidence="1">Uncharacterized protein</fullName>
    </submittedName>
</protein>
<keyword evidence="2" id="KW-1185">Reference proteome</keyword>
<proteinExistence type="predicted"/>
<dbReference type="Proteomes" id="UP000887159">
    <property type="component" value="Unassembled WGS sequence"/>
</dbReference>
<sequence length="163" mass="18451">MHGTEDILLKSCTTAGVLNYDEKSPHSGVAWEFLTFSKIPGMPRILPLTEWTAAVAEGSSNTFRGYTRSTRGRRHNWNHQMKRITPELASHPLNFLTTPKGMQCALNSHRAARTLVWWVEAEERWEVPDHPQGTLLQNWGGAEPNRTVTCMVLKATANDRRTI</sequence>
<organism evidence="1 2">
    <name type="scientific">Trichonephila clavipes</name>
    <name type="common">Golden silk orbweaver</name>
    <name type="synonym">Nephila clavipes</name>
    <dbReference type="NCBI Taxonomy" id="2585209"/>
    <lineage>
        <taxon>Eukaryota</taxon>
        <taxon>Metazoa</taxon>
        <taxon>Ecdysozoa</taxon>
        <taxon>Arthropoda</taxon>
        <taxon>Chelicerata</taxon>
        <taxon>Arachnida</taxon>
        <taxon>Araneae</taxon>
        <taxon>Araneomorphae</taxon>
        <taxon>Entelegynae</taxon>
        <taxon>Araneoidea</taxon>
        <taxon>Nephilidae</taxon>
        <taxon>Trichonephila</taxon>
    </lineage>
</organism>
<dbReference type="EMBL" id="BMAU01021306">
    <property type="protein sequence ID" value="GFY11638.1"/>
    <property type="molecule type" value="Genomic_DNA"/>
</dbReference>